<dbReference type="PROSITE" id="PS00912">
    <property type="entry name" value="DHODEHASE_2"/>
    <property type="match status" value="1"/>
</dbReference>
<feature type="binding site" evidence="11">
    <location>
        <position position="146"/>
    </location>
    <ligand>
        <name>FMN</name>
        <dbReference type="ChEBI" id="CHEBI:58210"/>
    </ligand>
</feature>
<feature type="binding site" evidence="11">
    <location>
        <position position="184"/>
    </location>
    <ligand>
        <name>substrate</name>
    </ligand>
</feature>
<dbReference type="CDD" id="cd04738">
    <property type="entry name" value="DHOD_2_like"/>
    <property type="match status" value="1"/>
</dbReference>
<evidence type="ECO:0000256" key="1">
    <source>
        <dbReference type="ARBA" id="ARBA00003125"/>
    </source>
</evidence>
<comment type="cofactor">
    <cofactor evidence="11">
        <name>FMN</name>
        <dbReference type="ChEBI" id="CHEBI:58210"/>
    </cofactor>
    <text evidence="11">Binds 1 FMN per subunit.</text>
</comment>
<feature type="binding site" evidence="11">
    <location>
        <position position="294"/>
    </location>
    <ligand>
        <name>FMN</name>
        <dbReference type="ChEBI" id="CHEBI:58210"/>
    </ligand>
</feature>
<evidence type="ECO:0000256" key="6">
    <source>
        <dbReference type="ARBA" id="ARBA00022643"/>
    </source>
</evidence>
<dbReference type="EC" id="1.3.5.2" evidence="11"/>
<comment type="caution">
    <text evidence="11">Lacks conserved residue(s) required for the propagation of feature annotation.</text>
</comment>
<dbReference type="Proteomes" id="UP000324104">
    <property type="component" value="Unassembled WGS sequence"/>
</dbReference>
<feature type="binding site" evidence="11">
    <location>
        <begin position="246"/>
        <end position="247"/>
    </location>
    <ligand>
        <name>substrate</name>
    </ligand>
</feature>
<dbReference type="NCBIfam" id="NF003645">
    <property type="entry name" value="PRK05286.1-2"/>
    <property type="match status" value="1"/>
</dbReference>
<comment type="subunit">
    <text evidence="11">Monomer.</text>
</comment>
<organism evidence="13 14">
    <name type="scientific">Natrialba swarupiae</name>
    <dbReference type="NCBI Taxonomy" id="2448032"/>
    <lineage>
        <taxon>Archaea</taxon>
        <taxon>Methanobacteriati</taxon>
        <taxon>Methanobacteriota</taxon>
        <taxon>Stenosarchaea group</taxon>
        <taxon>Halobacteria</taxon>
        <taxon>Halobacteriales</taxon>
        <taxon>Natrialbaceae</taxon>
        <taxon>Natrialba</taxon>
    </lineage>
</organism>
<dbReference type="InterPro" id="IPR005720">
    <property type="entry name" value="Dihydroorotate_DH_cat"/>
</dbReference>
<keyword evidence="8 11" id="KW-0560">Oxidoreductase</keyword>
<dbReference type="InterPro" id="IPR001295">
    <property type="entry name" value="Dihydroorotate_DH_CS"/>
</dbReference>
<dbReference type="GO" id="GO:0005886">
    <property type="term" value="C:plasma membrane"/>
    <property type="evidence" value="ECO:0007669"/>
    <property type="project" value="UniProtKB-SubCell"/>
</dbReference>
<feature type="binding site" evidence="11">
    <location>
        <position position="267"/>
    </location>
    <ligand>
        <name>FMN</name>
        <dbReference type="ChEBI" id="CHEBI:58210"/>
    </ligand>
</feature>
<dbReference type="GO" id="GO:0044205">
    <property type="term" value="P:'de novo' UMP biosynthetic process"/>
    <property type="evidence" value="ECO:0007669"/>
    <property type="project" value="UniProtKB-UniRule"/>
</dbReference>
<dbReference type="InterPro" id="IPR012135">
    <property type="entry name" value="Dihydroorotate_DH_1_2"/>
</dbReference>
<sequence>MTLYESARPLLFALPAETAHNLGKRAMASAQSSGTLRRAIRYNYRYRHPMLEIERFGLPFESPVGVAAGFDKNGEVMHCLSDLGFGFAEVGTVTPYPQPGNERPRLFRLPDDEAMINRLAFNSQGADRVANRLETHGTPQVPVAVNIGKMNSSDEHEAIEDYRRVLDRFSEQADYFVLNVSCPNTPEDYDEQSPDHLREVFSTLEDENENDKPLLVKVGPDSTRDSLADLVEIVEEFAIDGIVATNTTTDHDELTDTHRNEWGGVSGEPLESAATETVATLAELTELPIVGVGGVDDAEGAYRKIRAGASLVQVYTGFVYRGPSLAREINRGLVELLRRDGFDSLEEAIGADLE</sequence>
<evidence type="ECO:0000259" key="12">
    <source>
        <dbReference type="Pfam" id="PF01180"/>
    </source>
</evidence>
<keyword evidence="5 11" id="KW-0285">Flavoprotein</keyword>
<dbReference type="GO" id="GO:0106430">
    <property type="term" value="F:dihydroorotate dehydrogenase (quinone) activity"/>
    <property type="evidence" value="ECO:0007669"/>
    <property type="project" value="UniProtKB-EC"/>
</dbReference>
<dbReference type="InterPro" id="IPR050074">
    <property type="entry name" value="DHO_dehydrogenase"/>
</dbReference>
<dbReference type="NCBIfam" id="TIGR01036">
    <property type="entry name" value="pyrD_sub2"/>
    <property type="match status" value="1"/>
</dbReference>
<feature type="binding site" evidence="11">
    <location>
        <position position="72"/>
    </location>
    <ligand>
        <name>substrate</name>
    </ligand>
</feature>
<comment type="similarity">
    <text evidence="4 11">Belongs to the dihydroorotate dehydrogenase family. Type 2 subfamily.</text>
</comment>
<evidence type="ECO:0000256" key="11">
    <source>
        <dbReference type="HAMAP-Rule" id="MF_00225"/>
    </source>
</evidence>
<evidence type="ECO:0000256" key="5">
    <source>
        <dbReference type="ARBA" id="ARBA00022630"/>
    </source>
</evidence>
<evidence type="ECO:0000256" key="8">
    <source>
        <dbReference type="ARBA" id="ARBA00023002"/>
    </source>
</evidence>
<evidence type="ECO:0000256" key="4">
    <source>
        <dbReference type="ARBA" id="ARBA00005359"/>
    </source>
</evidence>
<feature type="binding site" evidence="11">
    <location>
        <position position="92"/>
    </location>
    <ligand>
        <name>FMN</name>
        <dbReference type="ChEBI" id="CHEBI:58210"/>
    </ligand>
</feature>
<evidence type="ECO:0000313" key="14">
    <source>
        <dbReference type="Proteomes" id="UP000324104"/>
    </source>
</evidence>
<feature type="binding site" evidence="11">
    <location>
        <position position="217"/>
    </location>
    <ligand>
        <name>FMN</name>
        <dbReference type="ChEBI" id="CHEBI:58210"/>
    </ligand>
</feature>
<comment type="function">
    <text evidence="1 11">Catalyzes the conversion of dihydroorotate to orotate with quinone as electron acceptor.</text>
</comment>
<dbReference type="PANTHER" id="PTHR48109">
    <property type="entry name" value="DIHYDROOROTATE DEHYDROGENASE (QUINONE), MITOCHONDRIAL-RELATED"/>
    <property type="match status" value="1"/>
</dbReference>
<dbReference type="Gene3D" id="3.20.20.70">
    <property type="entry name" value="Aldolase class I"/>
    <property type="match status" value="1"/>
</dbReference>
<keyword evidence="6 11" id="KW-0288">FMN</keyword>
<keyword evidence="11" id="KW-1003">Cell membrane</keyword>
<feature type="binding site" evidence="11">
    <location>
        <begin position="68"/>
        <end position="72"/>
    </location>
    <ligand>
        <name>FMN</name>
        <dbReference type="ChEBI" id="CHEBI:58210"/>
    </ligand>
</feature>
<protein>
    <recommendedName>
        <fullName evidence="11">Dihydroorotate dehydrogenase (quinone)</fullName>
        <ecNumber evidence="11">1.3.5.2</ecNumber>
    </recommendedName>
    <alternativeName>
        <fullName evidence="11">DHOdehase</fullName>
        <shortName evidence="11">DHOD</shortName>
        <shortName evidence="11">DHODase</shortName>
    </alternativeName>
    <alternativeName>
        <fullName evidence="11">Dihydroorotate oxidase</fullName>
    </alternativeName>
</protein>
<evidence type="ECO:0000256" key="3">
    <source>
        <dbReference type="ARBA" id="ARBA00005161"/>
    </source>
</evidence>
<keyword evidence="9 11" id="KW-0472">Membrane</keyword>
<dbReference type="EMBL" id="VTAW01000007">
    <property type="protein sequence ID" value="TYT62586.1"/>
    <property type="molecule type" value="Genomic_DNA"/>
</dbReference>
<evidence type="ECO:0000313" key="13">
    <source>
        <dbReference type="EMBL" id="TYT62586.1"/>
    </source>
</evidence>
<comment type="catalytic activity">
    <reaction evidence="10 11">
        <text>(S)-dihydroorotate + a quinone = orotate + a quinol</text>
        <dbReference type="Rhea" id="RHEA:30187"/>
        <dbReference type="ChEBI" id="CHEBI:24646"/>
        <dbReference type="ChEBI" id="CHEBI:30839"/>
        <dbReference type="ChEBI" id="CHEBI:30864"/>
        <dbReference type="ChEBI" id="CHEBI:132124"/>
        <dbReference type="EC" id="1.3.5.2"/>
    </reaction>
</comment>
<reference evidence="13 14" key="1">
    <citation type="submission" date="2019-08" db="EMBL/GenBank/DDBJ databases">
        <title>Archaea genome.</title>
        <authorList>
            <person name="Kajale S."/>
            <person name="Shouche Y."/>
            <person name="Deshpande N."/>
            <person name="Sharma A."/>
        </authorList>
    </citation>
    <scope>NUCLEOTIDE SEQUENCE [LARGE SCALE GENOMIC DNA]</scope>
    <source>
        <strain evidence="13 14">ESP3B_9</strain>
    </source>
</reference>
<name>A0A5D5ALK6_9EURY</name>
<dbReference type="GO" id="GO:0005737">
    <property type="term" value="C:cytoplasm"/>
    <property type="evidence" value="ECO:0007669"/>
    <property type="project" value="InterPro"/>
</dbReference>
<dbReference type="RefSeq" id="WP_149080873.1">
    <property type="nucleotide sequence ID" value="NZ_VTAW01000007.1"/>
</dbReference>
<evidence type="ECO:0000256" key="7">
    <source>
        <dbReference type="ARBA" id="ARBA00022975"/>
    </source>
</evidence>
<feature type="active site" description="Nucleophile" evidence="11">
    <location>
        <position position="182"/>
    </location>
</feature>
<accession>A0A5D5ALK6</accession>
<dbReference type="PROSITE" id="PS00911">
    <property type="entry name" value="DHODEHASE_1"/>
    <property type="match status" value="1"/>
</dbReference>
<feature type="binding site" evidence="11">
    <location>
        <position position="179"/>
    </location>
    <ligand>
        <name>FMN</name>
        <dbReference type="ChEBI" id="CHEBI:58210"/>
    </ligand>
</feature>
<comment type="subcellular location">
    <subcellularLocation>
        <location evidence="11">Cell membrane</location>
        <topology evidence="11">Peripheral membrane protein</topology>
    </subcellularLocation>
    <subcellularLocation>
        <location evidence="2">Membrane</location>
    </subcellularLocation>
</comment>
<dbReference type="SUPFAM" id="SSF51395">
    <property type="entry name" value="FMN-linked oxidoreductases"/>
    <property type="match status" value="1"/>
</dbReference>
<proteinExistence type="inferred from homology"/>
<keyword evidence="7 11" id="KW-0665">Pyrimidine biosynthesis</keyword>
<dbReference type="InterPro" id="IPR013785">
    <property type="entry name" value="Aldolase_TIM"/>
</dbReference>
<comment type="caution">
    <text evidence="13">The sequence shown here is derived from an EMBL/GenBank/DDBJ whole genome shotgun (WGS) entry which is preliminary data.</text>
</comment>
<dbReference type="AlphaFoldDB" id="A0A5D5ALK6"/>
<dbReference type="InterPro" id="IPR005719">
    <property type="entry name" value="Dihydroorotate_DH_2"/>
</dbReference>
<feature type="binding site" evidence="11">
    <location>
        <position position="245"/>
    </location>
    <ligand>
        <name>FMN</name>
        <dbReference type="ChEBI" id="CHEBI:58210"/>
    </ligand>
</feature>
<dbReference type="UniPathway" id="UPA00070">
    <property type="reaction ID" value="UER00946"/>
</dbReference>
<dbReference type="Pfam" id="PF01180">
    <property type="entry name" value="DHO_dh"/>
    <property type="match status" value="1"/>
</dbReference>
<comment type="pathway">
    <text evidence="3 11">Pyrimidine metabolism; UMP biosynthesis via de novo pathway; orotate from (S)-dihydroorotate (quinone route): step 1/1.</text>
</comment>
<keyword evidence="14" id="KW-1185">Reference proteome</keyword>
<evidence type="ECO:0000256" key="10">
    <source>
        <dbReference type="ARBA" id="ARBA00048639"/>
    </source>
</evidence>
<feature type="binding site" evidence="11">
    <location>
        <begin position="315"/>
        <end position="316"/>
    </location>
    <ligand>
        <name>FMN</name>
        <dbReference type="ChEBI" id="CHEBI:58210"/>
    </ligand>
</feature>
<feature type="domain" description="Dihydroorotate dehydrogenase catalytic" evidence="12">
    <location>
        <begin position="50"/>
        <end position="337"/>
    </location>
</feature>
<dbReference type="GO" id="GO:0006207">
    <property type="term" value="P:'de novo' pyrimidine nucleobase biosynthetic process"/>
    <property type="evidence" value="ECO:0007669"/>
    <property type="project" value="UniProtKB-UniRule"/>
</dbReference>
<dbReference type="NCBIfam" id="NF003652">
    <property type="entry name" value="PRK05286.2-5"/>
    <property type="match status" value="1"/>
</dbReference>
<evidence type="ECO:0000256" key="2">
    <source>
        <dbReference type="ARBA" id="ARBA00004370"/>
    </source>
</evidence>
<dbReference type="PANTHER" id="PTHR48109:SF4">
    <property type="entry name" value="DIHYDROOROTATE DEHYDROGENASE (QUINONE), MITOCHONDRIAL"/>
    <property type="match status" value="1"/>
</dbReference>
<feature type="binding site" evidence="11">
    <location>
        <position position="179"/>
    </location>
    <ligand>
        <name>substrate</name>
    </ligand>
</feature>
<gene>
    <name evidence="11" type="primary">pyrD</name>
    <name evidence="13" type="ORF">FYC77_07410</name>
</gene>
<evidence type="ECO:0000256" key="9">
    <source>
        <dbReference type="ARBA" id="ARBA00023136"/>
    </source>
</evidence>
<dbReference type="PIRSF" id="PIRSF000164">
    <property type="entry name" value="DHO_oxidase"/>
    <property type="match status" value="1"/>
</dbReference>
<dbReference type="HAMAP" id="MF_00225">
    <property type="entry name" value="DHO_dh_type2"/>
    <property type="match status" value="1"/>
</dbReference>